<dbReference type="EMBL" id="CP045997">
    <property type="protein sequence ID" value="QHW00385.1"/>
    <property type="molecule type" value="Genomic_DNA"/>
</dbReference>
<protein>
    <submittedName>
        <fullName evidence="8">RagB/SusD family nutrient uptake outer membrane protein</fullName>
    </submittedName>
</protein>
<keyword evidence="4" id="KW-0472">Membrane</keyword>
<dbReference type="InterPro" id="IPR033985">
    <property type="entry name" value="SusD-like_N"/>
</dbReference>
<dbReference type="Proteomes" id="UP000464577">
    <property type="component" value="Chromosome"/>
</dbReference>
<reference evidence="8 9" key="1">
    <citation type="submission" date="2019-11" db="EMBL/GenBank/DDBJ databases">
        <title>Spirosoma endbachense sp. nov., isolated from a natural salt meadow.</title>
        <authorList>
            <person name="Rojas J."/>
            <person name="Ambika Manirajan B."/>
            <person name="Ratering S."/>
            <person name="Suarez C."/>
            <person name="Geissler-Plaum R."/>
            <person name="Schnell S."/>
        </authorList>
    </citation>
    <scope>NUCLEOTIDE SEQUENCE [LARGE SCALE GENOMIC DNA]</scope>
    <source>
        <strain evidence="8 9">I-24</strain>
    </source>
</reference>
<evidence type="ECO:0000256" key="4">
    <source>
        <dbReference type="ARBA" id="ARBA00023136"/>
    </source>
</evidence>
<evidence type="ECO:0000259" key="7">
    <source>
        <dbReference type="Pfam" id="PF14322"/>
    </source>
</evidence>
<proteinExistence type="inferred from homology"/>
<gene>
    <name evidence="8" type="ORF">GJR95_37530</name>
</gene>
<evidence type="ECO:0000256" key="5">
    <source>
        <dbReference type="ARBA" id="ARBA00023237"/>
    </source>
</evidence>
<dbReference type="InterPro" id="IPR012944">
    <property type="entry name" value="SusD_RagB_dom"/>
</dbReference>
<dbReference type="SUPFAM" id="SSF48452">
    <property type="entry name" value="TPR-like"/>
    <property type="match status" value="1"/>
</dbReference>
<comment type="similarity">
    <text evidence="2">Belongs to the SusD family.</text>
</comment>
<dbReference type="Pfam" id="PF14322">
    <property type="entry name" value="SusD-like_3"/>
    <property type="match status" value="1"/>
</dbReference>
<dbReference type="Gene3D" id="1.25.40.390">
    <property type="match status" value="1"/>
</dbReference>
<sequence length="548" mass="62430">MNYPSISSLTHAFQQGLAVLVLLGLTCACKDEVLNEVPKDFLSPELVLTNKTGFDTYITSLHAGLRDAYFFNDNSVDGTNIWNFQVGTDVGMTGDPAQNMFKDYQIWQTPTLAAVNHHWEWAYQTVIPRANTIIDYANRSTAVWKDEAEKNAAIAEARFFRGYTYNILANLYGDVPIVDKVATRPILDFVRKPRKEVYAFATADLEFASQWLPKSTTLEGRVVKAAADHLLAELYISQGAYDKAIASASAVINDGQYQLMTSRFGKYLSQPGDVFSDLFKDNNQNRSTSGNKETIWTLQFEFQTPGGIYKPGGGNGFLRAWGPRYFAIKDPDGKTAMAVCDSLGRPVGWFRPTNYYSYSLWSDASDIRNSTNNIRREFYYNEPTSKYFRQKVNRTTSKDLDTMWYYYPFIRKIEGEALSGITYGRTFKEHYLMRLAETYLYRAEAYLLKGDKQKAADDINVVRSRAKAKPVLASDVTLDYILDERARELMLEELRRLTLSRMGKLVERVKKYNPVSAATIKPFHEFFPIPQKFIDANLNAKVEQNPGY</sequence>
<accession>A0A6P1W643</accession>
<keyword evidence="5" id="KW-0998">Cell outer membrane</keyword>
<evidence type="ECO:0000256" key="2">
    <source>
        <dbReference type="ARBA" id="ARBA00006275"/>
    </source>
</evidence>
<evidence type="ECO:0000259" key="6">
    <source>
        <dbReference type="Pfam" id="PF07980"/>
    </source>
</evidence>
<comment type="subcellular location">
    <subcellularLocation>
        <location evidence="1">Cell outer membrane</location>
    </subcellularLocation>
</comment>
<keyword evidence="9" id="KW-1185">Reference proteome</keyword>
<dbReference type="AlphaFoldDB" id="A0A6P1W643"/>
<dbReference type="GO" id="GO:0009279">
    <property type="term" value="C:cell outer membrane"/>
    <property type="evidence" value="ECO:0007669"/>
    <property type="project" value="UniProtKB-SubCell"/>
</dbReference>
<name>A0A6P1W643_9BACT</name>
<organism evidence="8 9">
    <name type="scientific">Spirosoma endbachense</name>
    <dbReference type="NCBI Taxonomy" id="2666025"/>
    <lineage>
        <taxon>Bacteria</taxon>
        <taxon>Pseudomonadati</taxon>
        <taxon>Bacteroidota</taxon>
        <taxon>Cytophagia</taxon>
        <taxon>Cytophagales</taxon>
        <taxon>Cytophagaceae</taxon>
        <taxon>Spirosoma</taxon>
    </lineage>
</organism>
<keyword evidence="3" id="KW-0732">Signal</keyword>
<dbReference type="InterPro" id="IPR011990">
    <property type="entry name" value="TPR-like_helical_dom_sf"/>
</dbReference>
<evidence type="ECO:0000256" key="3">
    <source>
        <dbReference type="ARBA" id="ARBA00022729"/>
    </source>
</evidence>
<dbReference type="Pfam" id="PF07980">
    <property type="entry name" value="SusD_RagB"/>
    <property type="match status" value="1"/>
</dbReference>
<dbReference type="KEGG" id="senf:GJR95_37530"/>
<dbReference type="RefSeq" id="WP_162390776.1">
    <property type="nucleotide sequence ID" value="NZ_CP045997.1"/>
</dbReference>
<evidence type="ECO:0000256" key="1">
    <source>
        <dbReference type="ARBA" id="ARBA00004442"/>
    </source>
</evidence>
<evidence type="ECO:0000313" key="9">
    <source>
        <dbReference type="Proteomes" id="UP000464577"/>
    </source>
</evidence>
<feature type="domain" description="RagB/SusD" evidence="6">
    <location>
        <begin position="370"/>
        <end position="548"/>
    </location>
</feature>
<feature type="domain" description="SusD-like N-terminal" evidence="7">
    <location>
        <begin position="58"/>
        <end position="235"/>
    </location>
</feature>
<evidence type="ECO:0000313" key="8">
    <source>
        <dbReference type="EMBL" id="QHW00385.1"/>
    </source>
</evidence>